<feature type="domain" description="N-acetyltransferase" evidence="1">
    <location>
        <begin position="1"/>
        <end position="103"/>
    </location>
</feature>
<proteinExistence type="predicted"/>
<reference evidence="2 3" key="1">
    <citation type="submission" date="2023-03" db="EMBL/GenBank/DDBJ databases">
        <title>Draft assemblies of triclosan tolerant bacteria isolated from returned activated sludge.</title>
        <authorList>
            <person name="Van Hamelsveld S."/>
        </authorList>
    </citation>
    <scope>NUCLEOTIDE SEQUENCE [LARGE SCALE GENOMIC DNA]</scope>
    <source>
        <strain evidence="2 3">GW210010_S58</strain>
    </source>
</reference>
<protein>
    <submittedName>
        <fullName evidence="2">GNAT family N-acetyltransferase</fullName>
        <ecNumber evidence="2">2.3.1.-</ecNumber>
    </submittedName>
</protein>
<dbReference type="GO" id="GO:0016746">
    <property type="term" value="F:acyltransferase activity"/>
    <property type="evidence" value="ECO:0007669"/>
    <property type="project" value="UniProtKB-KW"/>
</dbReference>
<dbReference type="EC" id="2.3.1.-" evidence="2"/>
<dbReference type="EMBL" id="JARJLM010000532">
    <property type="protein sequence ID" value="MDF3837727.1"/>
    <property type="molecule type" value="Genomic_DNA"/>
</dbReference>
<dbReference type="SUPFAM" id="SSF55729">
    <property type="entry name" value="Acyl-CoA N-acyltransferases (Nat)"/>
    <property type="match status" value="1"/>
</dbReference>
<dbReference type="Gene3D" id="3.40.630.30">
    <property type="match status" value="1"/>
</dbReference>
<dbReference type="InterPro" id="IPR016181">
    <property type="entry name" value="Acyl_CoA_acyltransferase"/>
</dbReference>
<sequence>MKGPGADGAEDVLAYVVCAVPHKDWLARGRGFGYIEVLGVHPRVRGLGLASALLARTMQTFRDEGLELAVRNVDAESLTDAGVLYERLGFTTVRRSVTLAKEF</sequence>
<organism evidence="2 3">
    <name type="scientific">Cupriavidus basilensis</name>
    <dbReference type="NCBI Taxonomy" id="68895"/>
    <lineage>
        <taxon>Bacteria</taxon>
        <taxon>Pseudomonadati</taxon>
        <taxon>Pseudomonadota</taxon>
        <taxon>Betaproteobacteria</taxon>
        <taxon>Burkholderiales</taxon>
        <taxon>Burkholderiaceae</taxon>
        <taxon>Cupriavidus</taxon>
    </lineage>
</organism>
<accession>A0ABT6AYQ6</accession>
<keyword evidence="2" id="KW-0012">Acyltransferase</keyword>
<comment type="caution">
    <text evidence="2">The sequence shown here is derived from an EMBL/GenBank/DDBJ whole genome shotgun (WGS) entry which is preliminary data.</text>
</comment>
<dbReference type="Pfam" id="PF00583">
    <property type="entry name" value="Acetyltransf_1"/>
    <property type="match status" value="1"/>
</dbReference>
<dbReference type="InterPro" id="IPR000182">
    <property type="entry name" value="GNAT_dom"/>
</dbReference>
<dbReference type="Proteomes" id="UP001216674">
    <property type="component" value="Unassembled WGS sequence"/>
</dbReference>
<evidence type="ECO:0000313" key="2">
    <source>
        <dbReference type="EMBL" id="MDF3837727.1"/>
    </source>
</evidence>
<keyword evidence="2" id="KW-0808">Transferase</keyword>
<gene>
    <name evidence="2" type="ORF">P3W85_33050</name>
</gene>
<evidence type="ECO:0000259" key="1">
    <source>
        <dbReference type="PROSITE" id="PS51186"/>
    </source>
</evidence>
<dbReference type="CDD" id="cd04301">
    <property type="entry name" value="NAT_SF"/>
    <property type="match status" value="1"/>
</dbReference>
<keyword evidence="3" id="KW-1185">Reference proteome</keyword>
<evidence type="ECO:0000313" key="3">
    <source>
        <dbReference type="Proteomes" id="UP001216674"/>
    </source>
</evidence>
<name>A0ABT6AYQ6_9BURK</name>
<dbReference type="RefSeq" id="WP_276267856.1">
    <property type="nucleotide sequence ID" value="NZ_JARJLM010000532.1"/>
</dbReference>
<dbReference type="PROSITE" id="PS51186">
    <property type="entry name" value="GNAT"/>
    <property type="match status" value="1"/>
</dbReference>